<keyword evidence="4" id="KW-1185">Reference proteome</keyword>
<protein>
    <submittedName>
        <fullName evidence="3">Arsenate reductase ArsC</fullName>
    </submittedName>
</protein>
<proteinExistence type="predicted"/>
<dbReference type="PANTHER" id="PTHR43428:SF1">
    <property type="entry name" value="ARSENATE REDUCTASE"/>
    <property type="match status" value="1"/>
</dbReference>
<accession>A0A8J7SA61</accession>
<feature type="domain" description="Phosphotyrosine protein phosphatase I" evidence="2">
    <location>
        <begin position="6"/>
        <end position="144"/>
    </location>
</feature>
<dbReference type="Gene3D" id="3.40.50.2300">
    <property type="match status" value="1"/>
</dbReference>
<dbReference type="GO" id="GO:0046685">
    <property type="term" value="P:response to arsenic-containing substance"/>
    <property type="evidence" value="ECO:0007669"/>
    <property type="project" value="UniProtKB-KW"/>
</dbReference>
<dbReference type="PANTHER" id="PTHR43428">
    <property type="entry name" value="ARSENATE REDUCTASE"/>
    <property type="match status" value="1"/>
</dbReference>
<comment type="caution">
    <text evidence="3">The sequence shown here is derived from an EMBL/GenBank/DDBJ whole genome shotgun (WGS) entry which is preliminary data.</text>
</comment>
<organism evidence="3 4">
    <name type="scientific">Marivibrio halodurans</name>
    <dbReference type="NCBI Taxonomy" id="2039722"/>
    <lineage>
        <taxon>Bacteria</taxon>
        <taxon>Pseudomonadati</taxon>
        <taxon>Pseudomonadota</taxon>
        <taxon>Alphaproteobacteria</taxon>
        <taxon>Rhodospirillales</taxon>
        <taxon>Rhodospirillaceae</taxon>
        <taxon>Marivibrio</taxon>
    </lineage>
</organism>
<dbReference type="InterPro" id="IPR036196">
    <property type="entry name" value="Ptyr_pPase_sf"/>
</dbReference>
<dbReference type="CDD" id="cd16345">
    <property type="entry name" value="LMWP_ArsC"/>
    <property type="match status" value="1"/>
</dbReference>
<evidence type="ECO:0000256" key="1">
    <source>
        <dbReference type="ARBA" id="ARBA00022849"/>
    </source>
</evidence>
<evidence type="ECO:0000259" key="2">
    <source>
        <dbReference type="SMART" id="SM00226"/>
    </source>
</evidence>
<evidence type="ECO:0000313" key="3">
    <source>
        <dbReference type="EMBL" id="MBP5858277.1"/>
    </source>
</evidence>
<name>A0A8J7SA61_9PROT</name>
<dbReference type="AlphaFoldDB" id="A0A8J7SA61"/>
<sequence>MMQRAFNVLFLCTGNSCRSVMAEVIMNRDFGTRFHAFSAGSRPRGAIDPETLEFLRMRHYETDALRSKPWDEFAAPGAPKLDFVFTVCDNAAGEVCPVWPGQPVSAHWGVPDPVAFRGTVAERAAFLADVYRMLATRIEAFAALPFDSLDRMTLKARLDDIGRRESETQ</sequence>
<gene>
    <name evidence="3" type="ORF">KAJ83_14750</name>
</gene>
<dbReference type="Pfam" id="PF01451">
    <property type="entry name" value="LMWPc"/>
    <property type="match status" value="1"/>
</dbReference>
<dbReference type="SUPFAM" id="SSF52788">
    <property type="entry name" value="Phosphotyrosine protein phosphatases I"/>
    <property type="match status" value="1"/>
</dbReference>
<dbReference type="InterPro" id="IPR023485">
    <property type="entry name" value="Ptyr_pPase"/>
</dbReference>
<reference evidence="3" key="1">
    <citation type="submission" date="2021-04" db="EMBL/GenBank/DDBJ databases">
        <authorList>
            <person name="Zhang D.-C."/>
        </authorList>
    </citation>
    <scope>NUCLEOTIDE SEQUENCE</scope>
    <source>
        <strain evidence="3">CGMCC 1.15697</strain>
    </source>
</reference>
<dbReference type="RefSeq" id="WP_210682870.1">
    <property type="nucleotide sequence ID" value="NZ_JAGMWN010000007.1"/>
</dbReference>
<dbReference type="SMART" id="SM00226">
    <property type="entry name" value="LMWPc"/>
    <property type="match status" value="1"/>
</dbReference>
<evidence type="ECO:0000313" key="4">
    <source>
        <dbReference type="Proteomes" id="UP000672602"/>
    </source>
</evidence>
<keyword evidence="1" id="KW-0059">Arsenical resistance</keyword>
<dbReference type="EMBL" id="JAGMWN010000007">
    <property type="protein sequence ID" value="MBP5858277.1"/>
    <property type="molecule type" value="Genomic_DNA"/>
</dbReference>
<dbReference type="Proteomes" id="UP000672602">
    <property type="component" value="Unassembled WGS sequence"/>
</dbReference>